<protein>
    <recommendedName>
        <fullName evidence="3">RNase H type-1 domain-containing protein</fullName>
    </recommendedName>
</protein>
<proteinExistence type="predicted"/>
<dbReference type="EMBL" id="JASCZI010181481">
    <property type="protein sequence ID" value="MED6183899.1"/>
    <property type="molecule type" value="Genomic_DNA"/>
</dbReference>
<sequence length="196" mass="23287">MEALCTKELLRSRNIIPNGEVNCVLCGKEEENQEVHRKKRRKWLIYYFAVVWVVWRCRNDKIFENREIKREGAWEVTKSLVEQWALQKRIEVDRRIGSTRENEELNTKHTWWQCVVYKPEMQIFMVGGYLYLGDGRVLCLMSDIVDKKIKGEANIRGAADAVQFLIEEVEVREEEVMIILDYKDLVDWIQGKESTD</sequence>
<organism evidence="1 2">
    <name type="scientific">Stylosanthes scabra</name>
    <dbReference type="NCBI Taxonomy" id="79078"/>
    <lineage>
        <taxon>Eukaryota</taxon>
        <taxon>Viridiplantae</taxon>
        <taxon>Streptophyta</taxon>
        <taxon>Embryophyta</taxon>
        <taxon>Tracheophyta</taxon>
        <taxon>Spermatophyta</taxon>
        <taxon>Magnoliopsida</taxon>
        <taxon>eudicotyledons</taxon>
        <taxon>Gunneridae</taxon>
        <taxon>Pentapetalae</taxon>
        <taxon>rosids</taxon>
        <taxon>fabids</taxon>
        <taxon>Fabales</taxon>
        <taxon>Fabaceae</taxon>
        <taxon>Papilionoideae</taxon>
        <taxon>50 kb inversion clade</taxon>
        <taxon>dalbergioids sensu lato</taxon>
        <taxon>Dalbergieae</taxon>
        <taxon>Pterocarpus clade</taxon>
        <taxon>Stylosanthes</taxon>
    </lineage>
</organism>
<accession>A0ABU6WF44</accession>
<evidence type="ECO:0000313" key="1">
    <source>
        <dbReference type="EMBL" id="MED6183899.1"/>
    </source>
</evidence>
<evidence type="ECO:0000313" key="2">
    <source>
        <dbReference type="Proteomes" id="UP001341840"/>
    </source>
</evidence>
<comment type="caution">
    <text evidence="1">The sequence shown here is derived from an EMBL/GenBank/DDBJ whole genome shotgun (WGS) entry which is preliminary data.</text>
</comment>
<reference evidence="1 2" key="1">
    <citation type="journal article" date="2023" name="Plants (Basel)">
        <title>Bridging the Gap: Combining Genomics and Transcriptomics Approaches to Understand Stylosanthes scabra, an Orphan Legume from the Brazilian Caatinga.</title>
        <authorList>
            <person name="Ferreira-Neto J.R.C."/>
            <person name="da Silva M.D."/>
            <person name="Binneck E."/>
            <person name="de Melo N.F."/>
            <person name="da Silva R.H."/>
            <person name="de Melo A.L.T.M."/>
            <person name="Pandolfi V."/>
            <person name="Bustamante F.O."/>
            <person name="Brasileiro-Vidal A.C."/>
            <person name="Benko-Iseppon A.M."/>
        </authorList>
    </citation>
    <scope>NUCLEOTIDE SEQUENCE [LARGE SCALE GENOMIC DNA]</scope>
    <source>
        <tissue evidence="1">Leaves</tissue>
    </source>
</reference>
<gene>
    <name evidence="1" type="ORF">PIB30_042213</name>
</gene>
<keyword evidence="2" id="KW-1185">Reference proteome</keyword>
<dbReference type="Proteomes" id="UP001341840">
    <property type="component" value="Unassembled WGS sequence"/>
</dbReference>
<evidence type="ECO:0008006" key="3">
    <source>
        <dbReference type="Google" id="ProtNLM"/>
    </source>
</evidence>
<name>A0ABU6WF44_9FABA</name>